<gene>
    <name evidence="2" type="ORF">M404DRAFT_189232</name>
</gene>
<dbReference type="HOGENOM" id="CLU_2074114_0_0_1"/>
<feature type="region of interest" description="Disordered" evidence="1">
    <location>
        <begin position="97"/>
        <end position="118"/>
    </location>
</feature>
<evidence type="ECO:0000256" key="1">
    <source>
        <dbReference type="SAM" id="MobiDB-lite"/>
    </source>
</evidence>
<protein>
    <submittedName>
        <fullName evidence="2">Uncharacterized protein</fullName>
    </submittedName>
</protein>
<evidence type="ECO:0000313" key="2">
    <source>
        <dbReference type="EMBL" id="KIO14837.1"/>
    </source>
</evidence>
<dbReference type="EMBL" id="KN831944">
    <property type="protein sequence ID" value="KIO14837.1"/>
    <property type="molecule type" value="Genomic_DNA"/>
</dbReference>
<reference evidence="2 3" key="1">
    <citation type="submission" date="2014-04" db="EMBL/GenBank/DDBJ databases">
        <authorList>
            <consortium name="DOE Joint Genome Institute"/>
            <person name="Kuo A."/>
            <person name="Kohler A."/>
            <person name="Costa M.D."/>
            <person name="Nagy L.G."/>
            <person name="Floudas D."/>
            <person name="Copeland A."/>
            <person name="Barry K.W."/>
            <person name="Cichocki N."/>
            <person name="Veneault-Fourrey C."/>
            <person name="LaButti K."/>
            <person name="Lindquist E.A."/>
            <person name="Lipzen A."/>
            <person name="Lundell T."/>
            <person name="Morin E."/>
            <person name="Murat C."/>
            <person name="Sun H."/>
            <person name="Tunlid A."/>
            <person name="Henrissat B."/>
            <person name="Grigoriev I.V."/>
            <person name="Hibbett D.S."/>
            <person name="Martin F."/>
            <person name="Nordberg H.P."/>
            <person name="Cantor M.N."/>
            <person name="Hua S.X."/>
        </authorList>
    </citation>
    <scope>NUCLEOTIDE SEQUENCE [LARGE SCALE GENOMIC DNA]</scope>
    <source>
        <strain evidence="2 3">Marx 270</strain>
    </source>
</reference>
<dbReference type="InParanoid" id="A0A0C3KZI4"/>
<reference evidence="3" key="2">
    <citation type="submission" date="2015-01" db="EMBL/GenBank/DDBJ databases">
        <title>Evolutionary Origins and Diversification of the Mycorrhizal Mutualists.</title>
        <authorList>
            <consortium name="DOE Joint Genome Institute"/>
            <consortium name="Mycorrhizal Genomics Consortium"/>
            <person name="Kohler A."/>
            <person name="Kuo A."/>
            <person name="Nagy L.G."/>
            <person name="Floudas D."/>
            <person name="Copeland A."/>
            <person name="Barry K.W."/>
            <person name="Cichocki N."/>
            <person name="Veneault-Fourrey C."/>
            <person name="LaButti K."/>
            <person name="Lindquist E.A."/>
            <person name="Lipzen A."/>
            <person name="Lundell T."/>
            <person name="Morin E."/>
            <person name="Murat C."/>
            <person name="Riley R."/>
            <person name="Ohm R."/>
            <person name="Sun H."/>
            <person name="Tunlid A."/>
            <person name="Henrissat B."/>
            <person name="Grigoriev I.V."/>
            <person name="Hibbett D.S."/>
            <person name="Martin F."/>
        </authorList>
    </citation>
    <scope>NUCLEOTIDE SEQUENCE [LARGE SCALE GENOMIC DNA]</scope>
    <source>
        <strain evidence="3">Marx 270</strain>
    </source>
</reference>
<dbReference type="Proteomes" id="UP000054217">
    <property type="component" value="Unassembled WGS sequence"/>
</dbReference>
<name>A0A0C3KZI4_PISTI</name>
<proteinExistence type="predicted"/>
<sequence>MCTQIWPSCARMIHAGAERSVKMRRSVCRVQQKEGASDGRPITTSYLQTTPLRWTRVCCERQVLYRIDAMIAMDEDLLIVVTCVCLIREPSPQCIYGPARGPDHDSDGDEGSLDTGSL</sequence>
<accession>A0A0C3KZI4</accession>
<organism evidence="2 3">
    <name type="scientific">Pisolithus tinctorius Marx 270</name>
    <dbReference type="NCBI Taxonomy" id="870435"/>
    <lineage>
        <taxon>Eukaryota</taxon>
        <taxon>Fungi</taxon>
        <taxon>Dikarya</taxon>
        <taxon>Basidiomycota</taxon>
        <taxon>Agaricomycotina</taxon>
        <taxon>Agaricomycetes</taxon>
        <taxon>Agaricomycetidae</taxon>
        <taxon>Boletales</taxon>
        <taxon>Sclerodermatineae</taxon>
        <taxon>Pisolithaceae</taxon>
        <taxon>Pisolithus</taxon>
    </lineage>
</organism>
<keyword evidence="3" id="KW-1185">Reference proteome</keyword>
<evidence type="ECO:0000313" key="3">
    <source>
        <dbReference type="Proteomes" id="UP000054217"/>
    </source>
</evidence>
<dbReference type="AlphaFoldDB" id="A0A0C3KZI4"/>